<gene>
    <name evidence="1" type="ORF">TGAMA5MH_06343</name>
</gene>
<proteinExistence type="predicted"/>
<sequence length="107" mass="11968">MDGTAEDLYHDIEVPQEAFSLRNDTQVQFSDAEIPIVWDNDAEDIILQSEADDIGFKHAEGPVFSQRPEVKDSTTAVEYSPTPPTLSAFETALYLWGQQNGISRVNH</sequence>
<dbReference type="EMBL" id="MTYH01000054">
    <property type="protein sequence ID" value="PNP41750.1"/>
    <property type="molecule type" value="Genomic_DNA"/>
</dbReference>
<accession>A0A2K0T8C7</accession>
<evidence type="ECO:0000313" key="2">
    <source>
        <dbReference type="Proteomes" id="UP000236546"/>
    </source>
</evidence>
<name>A0A2K0T8C7_9HYPO</name>
<dbReference type="AlphaFoldDB" id="A0A2K0T8C7"/>
<evidence type="ECO:0000313" key="1">
    <source>
        <dbReference type="EMBL" id="PNP41750.1"/>
    </source>
</evidence>
<dbReference type="Proteomes" id="UP000236546">
    <property type="component" value="Unassembled WGS sequence"/>
</dbReference>
<protein>
    <submittedName>
        <fullName evidence="1">Uncharacterized protein</fullName>
    </submittedName>
</protein>
<organism evidence="1 2">
    <name type="scientific">Trichoderma gamsii</name>
    <dbReference type="NCBI Taxonomy" id="398673"/>
    <lineage>
        <taxon>Eukaryota</taxon>
        <taxon>Fungi</taxon>
        <taxon>Dikarya</taxon>
        <taxon>Ascomycota</taxon>
        <taxon>Pezizomycotina</taxon>
        <taxon>Sordariomycetes</taxon>
        <taxon>Hypocreomycetidae</taxon>
        <taxon>Hypocreales</taxon>
        <taxon>Hypocreaceae</taxon>
        <taxon>Trichoderma</taxon>
    </lineage>
</organism>
<reference evidence="1 2" key="1">
    <citation type="submission" date="2017-02" db="EMBL/GenBank/DDBJ databases">
        <title>Genomes of Trichoderma spp. with biocontrol activity.</title>
        <authorList>
            <person name="Gardiner D."/>
            <person name="Kazan K."/>
            <person name="Vos C."/>
            <person name="Harvey P."/>
        </authorList>
    </citation>
    <scope>NUCLEOTIDE SEQUENCE [LARGE SCALE GENOMIC DNA]</scope>
    <source>
        <strain evidence="1 2">A5MH</strain>
    </source>
</reference>
<comment type="caution">
    <text evidence="1">The sequence shown here is derived from an EMBL/GenBank/DDBJ whole genome shotgun (WGS) entry which is preliminary data.</text>
</comment>